<dbReference type="Gene3D" id="3.40.50.300">
    <property type="entry name" value="P-loop containing nucleotide triphosphate hydrolases"/>
    <property type="match status" value="2"/>
</dbReference>
<dbReference type="OrthoDB" id="9810135at2"/>
<protein>
    <recommendedName>
        <fullName evidence="15">RecBCD enzyme subunit RecB</fullName>
        <ecNumber evidence="15">3.1.11.5</ecNumber>
        <ecNumber evidence="15">5.6.2.4</ecNumber>
    </recommendedName>
    <alternativeName>
        <fullName evidence="15">DNA 3'-5' helicase subunit RecB</fullName>
    </alternativeName>
    <alternativeName>
        <fullName evidence="15">Exonuclease V subunit RecB</fullName>
        <shortName evidence="15">ExoV subunit RecB</shortName>
    </alternativeName>
    <alternativeName>
        <fullName evidence="15">Helicase/nuclease RecBCD subunit RecB</fullName>
    </alternativeName>
</protein>
<dbReference type="GO" id="GO:0016887">
    <property type="term" value="F:ATP hydrolysis activity"/>
    <property type="evidence" value="ECO:0007669"/>
    <property type="project" value="RHEA"/>
</dbReference>
<dbReference type="InterPro" id="IPR000212">
    <property type="entry name" value="DNA_helicase_UvrD/REP"/>
</dbReference>
<dbReference type="NCBIfam" id="TIGR00609">
    <property type="entry name" value="recB"/>
    <property type="match status" value="1"/>
</dbReference>
<dbReference type="GO" id="GO:0005829">
    <property type="term" value="C:cytosol"/>
    <property type="evidence" value="ECO:0007669"/>
    <property type="project" value="TreeGrafter"/>
</dbReference>
<keyword evidence="2 15" id="KW-0479">Metal-binding</keyword>
<keyword evidence="7 15" id="KW-0269">Exonuclease</keyword>
<keyword evidence="5 15" id="KW-0378">Hydrolase</keyword>
<dbReference type="RefSeq" id="WP_126833629.1">
    <property type="nucleotide sequence ID" value="NZ_PIPT01000004.1"/>
</dbReference>
<evidence type="ECO:0000256" key="12">
    <source>
        <dbReference type="ARBA" id="ARBA00023235"/>
    </source>
</evidence>
<comment type="subunit">
    <text evidence="15">Heterotrimer of RecB, RecC and RecD. All subunits contribute to DNA-binding. Interacts with RecA.</text>
</comment>
<evidence type="ECO:0000256" key="7">
    <source>
        <dbReference type="ARBA" id="ARBA00022839"/>
    </source>
</evidence>
<evidence type="ECO:0000256" key="15">
    <source>
        <dbReference type="HAMAP-Rule" id="MF_01485"/>
    </source>
</evidence>
<dbReference type="SUPFAM" id="SSF52540">
    <property type="entry name" value="P-loop containing nucleoside triphosphate hydrolases"/>
    <property type="match status" value="1"/>
</dbReference>
<keyword evidence="8 15" id="KW-0067">ATP-binding</keyword>
<comment type="domain">
    <text evidence="15">The C-terminal domain has nuclease activity and interacts with RecD. It interacts with RecA, facilitating its loading onto ssDNA.</text>
</comment>
<evidence type="ECO:0000256" key="11">
    <source>
        <dbReference type="ARBA" id="ARBA00023204"/>
    </source>
</evidence>
<keyword evidence="11 15" id="KW-0234">DNA repair</keyword>
<dbReference type="HAMAP" id="MF_01485">
    <property type="entry name" value="RecB"/>
    <property type="match status" value="1"/>
</dbReference>
<dbReference type="GO" id="GO:0008854">
    <property type="term" value="F:exodeoxyribonuclease V activity"/>
    <property type="evidence" value="ECO:0007669"/>
    <property type="project" value="UniProtKB-EC"/>
</dbReference>
<proteinExistence type="inferred from homology"/>
<keyword evidence="9 15" id="KW-0460">Magnesium</keyword>
<dbReference type="InterPro" id="IPR011335">
    <property type="entry name" value="Restrct_endonuc-II-like"/>
</dbReference>
<evidence type="ECO:0000256" key="8">
    <source>
        <dbReference type="ARBA" id="ARBA00022840"/>
    </source>
</evidence>
<dbReference type="SUPFAM" id="SSF52980">
    <property type="entry name" value="Restriction endonuclease-like"/>
    <property type="match status" value="1"/>
</dbReference>
<feature type="binding site" evidence="15">
    <location>
        <position position="1119"/>
    </location>
    <ligand>
        <name>Mg(2+)</name>
        <dbReference type="ChEBI" id="CHEBI:18420"/>
    </ligand>
</feature>
<accession>A0A432XHS0</accession>
<feature type="binding site" evidence="15">
    <location>
        <position position="1106"/>
    </location>
    <ligand>
        <name>Mg(2+)</name>
        <dbReference type="ChEBI" id="CHEBI:18420"/>
    </ligand>
</feature>
<evidence type="ECO:0000256" key="4">
    <source>
        <dbReference type="ARBA" id="ARBA00022763"/>
    </source>
</evidence>
<keyword evidence="1 15" id="KW-0540">Nuclease</keyword>
<feature type="region of interest" description="Nuclease activity, interacts with RecD and RecA" evidence="15">
    <location>
        <begin position="928"/>
        <end position="1216"/>
    </location>
</feature>
<organism evidence="19 20">
    <name type="scientific">Pseudidiomarina aquimaris</name>
    <dbReference type="NCBI Taxonomy" id="641841"/>
    <lineage>
        <taxon>Bacteria</taxon>
        <taxon>Pseudomonadati</taxon>
        <taxon>Pseudomonadota</taxon>
        <taxon>Gammaproteobacteria</taxon>
        <taxon>Alteromonadales</taxon>
        <taxon>Idiomarinaceae</taxon>
        <taxon>Pseudidiomarina</taxon>
    </lineage>
</organism>
<evidence type="ECO:0000259" key="17">
    <source>
        <dbReference type="PROSITE" id="PS51198"/>
    </source>
</evidence>
<dbReference type="Pfam" id="PF12705">
    <property type="entry name" value="PDDEXK_1"/>
    <property type="match status" value="1"/>
</dbReference>
<dbReference type="Gene3D" id="3.90.320.10">
    <property type="match status" value="1"/>
</dbReference>
<dbReference type="PROSITE" id="PS51198">
    <property type="entry name" value="UVRD_HELICASE_ATP_BIND"/>
    <property type="match status" value="1"/>
</dbReference>
<dbReference type="GO" id="GO:0003677">
    <property type="term" value="F:DNA binding"/>
    <property type="evidence" value="ECO:0007669"/>
    <property type="project" value="UniProtKB-UniRule"/>
</dbReference>
<dbReference type="PROSITE" id="PS51217">
    <property type="entry name" value="UVRD_HELICASE_CTER"/>
    <property type="match status" value="1"/>
</dbReference>
<comment type="catalytic activity">
    <reaction evidence="14 15">
        <text>ATP + H2O = ADP + phosphate + H(+)</text>
        <dbReference type="Rhea" id="RHEA:13065"/>
        <dbReference type="ChEBI" id="CHEBI:15377"/>
        <dbReference type="ChEBI" id="CHEBI:15378"/>
        <dbReference type="ChEBI" id="CHEBI:30616"/>
        <dbReference type="ChEBI" id="CHEBI:43474"/>
        <dbReference type="ChEBI" id="CHEBI:456216"/>
        <dbReference type="EC" id="5.6.2.4"/>
    </reaction>
</comment>
<dbReference type="PANTHER" id="PTHR11070">
    <property type="entry name" value="UVRD / RECB / PCRA DNA HELICASE FAMILY MEMBER"/>
    <property type="match status" value="1"/>
</dbReference>
<evidence type="ECO:0000256" key="10">
    <source>
        <dbReference type="ARBA" id="ARBA00023125"/>
    </source>
</evidence>
<dbReference type="PANTHER" id="PTHR11070:SF23">
    <property type="entry name" value="RECBCD ENZYME SUBUNIT RECB"/>
    <property type="match status" value="1"/>
</dbReference>
<dbReference type="AlphaFoldDB" id="A0A432XHS0"/>
<sequence>MSATSLNPLTFPLRSSHLIEASAGTGKTYTIAALYLRLVLGHDPADEGQMKAGERMKTPPEILVVTFTDAATQELRDRIRARLTEAASFFRDEFESDDPILAGLRKDYPSAQWPTQARILDLAAQQMDEAAVSTIHGWCNRMLSEHAFASGSLFNQNLNTDNSAQWQQAAQDYWRHFVASLKSDEVEKYAYLVELFRSPDKLLEKTRELQHVQPSDTAQGLSALDDYLAAEAELRATWHEADVWQAALDDFQEHFAAQLKGKVKADGRKFTHLKNWLAQVQDWCDAIAAADTDAPLAPPLTEAASRRLTPEGLAEACSSELDDRQLALPRRLAGLAADVAALPSPKVALLRHAGNWLQQRFSQLQQQRAEIGFNDMLTRLRDALRAENGELLASQLRQQFPIAMIDEFQDTDPIQYEIFDRVYQVAQTPEENGLFLIGDPKQAIYSFRNADIFTYLQARRATAGRHHTLGTNFRSTQAMVDSVNALFAQAEASPQGAFRFKTADDDNAMPFQSVQANGLKREFVVGGTTQKALAVVDYSAEKGNNGSLDELLAEAFAETIVTLLNDPETGFRDNASGELTRVAPRDIAILVANGPQAQIMRTALRRRQLRSVYLSERDSVFAGRVAQELYTLLYACAVPRDPRRLRSVLGCELLGMELTEIDAINTDELRWDDFAGQFVEFHDIWLQQGVLPMIQHVLHHFSIPARLLTLPQGERELTDLLHLAELLQQHAQQVEGCHGLLRFLAEHINKAQENGSSVDAAEQQVRLESDAELIQVVTIHKSKGLQYPLVFLPFVSKGRDESRMKFPQRYHDANGNLALCFDKDDAAKAQVLEESFAEEIRKLYVAVTRAQFATYVGVAGYKTLAKTAWHYLFNAQEEAASTEGYCLDGYSVAFTPELPAEPTCYQGPPQEQQELEVRHLPDGFAFTSWWMASYSALRYGEWLATDDAAAENLQEALHDVPPDAPAQPKLGTIHSFKRGAEAGTFLHNLLEAAADEGFAYLANDAGACQAWLTEQVRHVTDESEQQTLQQWLPSYLQSAFELDDGTPPVKLAELNHYQAEPEFWFPTHQVQATAIDQLVCQYVLPERSRPKLLERTLNGMLKGFIDLVFEWQGKYYVADYKSNYLGPDAGAYTHAAMEHKILESRYDLQFVIYTLALHKLLKARLGDAYDYDAHVGGSLYLFLRGAKAETAGAYFHRPARALIEALEQCFAGKEVV</sequence>
<dbReference type="Proteomes" id="UP000286678">
    <property type="component" value="Unassembled WGS sequence"/>
</dbReference>
<dbReference type="CDD" id="cd22352">
    <property type="entry name" value="RecB_C-like"/>
    <property type="match status" value="1"/>
</dbReference>
<dbReference type="Pfam" id="PF00580">
    <property type="entry name" value="UvrD-helicase"/>
    <property type="match status" value="1"/>
</dbReference>
<comment type="similarity">
    <text evidence="15">Belongs to the helicase family. UvrD subfamily.</text>
</comment>
<name>A0A432XHS0_9GAMM</name>
<dbReference type="Gene3D" id="1.10.486.10">
    <property type="entry name" value="PCRA, domain 4"/>
    <property type="match status" value="1"/>
</dbReference>
<gene>
    <name evidence="15 19" type="primary">recB</name>
    <name evidence="19" type="ORF">CWE21_06425</name>
</gene>
<keyword evidence="6 15" id="KW-0347">Helicase</keyword>
<feature type="binding site" evidence="16">
    <location>
        <begin position="21"/>
        <end position="28"/>
    </location>
    <ligand>
        <name>ATP</name>
        <dbReference type="ChEBI" id="CHEBI:30616"/>
    </ligand>
</feature>
<dbReference type="EMBL" id="PIPT01000004">
    <property type="protein sequence ID" value="RUO48176.1"/>
    <property type="molecule type" value="Genomic_DNA"/>
</dbReference>
<evidence type="ECO:0000256" key="2">
    <source>
        <dbReference type="ARBA" id="ARBA00022723"/>
    </source>
</evidence>
<feature type="region of interest" description="DNA-binding and helicase activity, interacts with RecC" evidence="15">
    <location>
        <begin position="1"/>
        <end position="899"/>
    </location>
</feature>
<dbReference type="InterPro" id="IPR011604">
    <property type="entry name" value="PDDEXK-like_dom_sf"/>
</dbReference>
<reference evidence="20" key="1">
    <citation type="journal article" date="2018" name="Front. Microbiol.">
        <title>Genome-Based Analysis Reveals the Taxonomy and Diversity of the Family Idiomarinaceae.</title>
        <authorList>
            <person name="Liu Y."/>
            <person name="Lai Q."/>
            <person name="Shao Z."/>
        </authorList>
    </citation>
    <scope>NUCLEOTIDE SEQUENCE [LARGE SCALE GENOMIC DNA]</scope>
    <source>
        <strain evidence="20">SW15</strain>
    </source>
</reference>
<dbReference type="InterPro" id="IPR038726">
    <property type="entry name" value="PDDEXK_AddAB-type"/>
</dbReference>
<comment type="catalytic activity">
    <reaction evidence="13 15">
        <text>Couples ATP hydrolysis with the unwinding of duplex DNA by translocating in the 3'-5' direction.</text>
        <dbReference type="EC" id="5.6.2.4"/>
    </reaction>
</comment>
<evidence type="ECO:0000256" key="3">
    <source>
        <dbReference type="ARBA" id="ARBA00022741"/>
    </source>
</evidence>
<dbReference type="InterPro" id="IPR014016">
    <property type="entry name" value="UvrD-like_ATP-bd"/>
</dbReference>
<comment type="domain">
    <text evidence="15">The N-terminal DNA-binding domain is a ssDNA-dependent ATPase and has ATP-dependent 3'-5' helicase function. This domain interacts with RecC.</text>
</comment>
<feature type="domain" description="UvrD-like helicase ATP-binding" evidence="17">
    <location>
        <begin position="1"/>
        <end position="476"/>
    </location>
</feature>
<dbReference type="GO" id="GO:0009338">
    <property type="term" value="C:exodeoxyribonuclease V complex"/>
    <property type="evidence" value="ECO:0007669"/>
    <property type="project" value="TreeGrafter"/>
</dbReference>
<evidence type="ECO:0000256" key="16">
    <source>
        <dbReference type="PROSITE-ProRule" id="PRU00560"/>
    </source>
</evidence>
<dbReference type="GO" id="GO:0000724">
    <property type="term" value="P:double-strand break repair via homologous recombination"/>
    <property type="evidence" value="ECO:0007669"/>
    <property type="project" value="UniProtKB-UniRule"/>
</dbReference>
<dbReference type="GO" id="GO:0000287">
    <property type="term" value="F:magnesium ion binding"/>
    <property type="evidence" value="ECO:0007669"/>
    <property type="project" value="UniProtKB-UniRule"/>
</dbReference>
<evidence type="ECO:0000259" key="18">
    <source>
        <dbReference type="PROSITE" id="PS51217"/>
    </source>
</evidence>
<dbReference type="InterPro" id="IPR014017">
    <property type="entry name" value="DNA_helicase_UvrD-like_C"/>
</dbReference>
<feature type="active site" description="For nuclease activity" evidence="15">
    <location>
        <position position="1119"/>
    </location>
</feature>
<dbReference type="EC" id="5.6.2.4" evidence="15"/>
<comment type="catalytic activity">
    <reaction evidence="15">
        <text>Exonucleolytic cleavage (in the presence of ATP) in either 5'- to 3'- or 3'- to 5'-direction to yield 5'-phosphooligonucleotides.</text>
        <dbReference type="EC" id="3.1.11.5"/>
    </reaction>
</comment>
<dbReference type="InterPro" id="IPR004586">
    <property type="entry name" value="RecB"/>
</dbReference>
<comment type="function">
    <text evidence="15">A helicase/nuclease that prepares dsDNA breaks (DSB) for recombinational DNA repair. Binds to DSBs and unwinds DNA via a highly rapid and processive ATP-dependent bidirectional helicase activity. Unwinds dsDNA until it encounters a Chi (crossover hotspot instigator) sequence from the 3' direction. Cuts ssDNA a few nucleotides 3' to the Chi site. The properties and activities of the enzyme are changed at Chi. The Chi-altered holoenzyme produces a long 3'-ssDNA overhang and facilitates RecA-binding to the ssDNA for homologous DNA recombination and repair. Holoenzyme degrades any linearized DNA that is unable to undergo homologous recombination. In the holoenzyme this subunit contributes ATPase, 3'-5' helicase, exonuclease activity and loads RecA onto ssDNA.</text>
</comment>
<keyword evidence="20" id="KW-1185">Reference proteome</keyword>
<keyword evidence="3 15" id="KW-0547">Nucleotide-binding</keyword>
<feature type="binding site" evidence="15">
    <location>
        <position position="987"/>
    </location>
    <ligand>
        <name>Mg(2+)</name>
        <dbReference type="ChEBI" id="CHEBI:18420"/>
    </ligand>
</feature>
<dbReference type="Gene3D" id="1.10.3170.10">
    <property type="entry name" value="Recbcd, chain B, domain 2"/>
    <property type="match status" value="1"/>
</dbReference>
<evidence type="ECO:0000256" key="9">
    <source>
        <dbReference type="ARBA" id="ARBA00022842"/>
    </source>
</evidence>
<comment type="miscellaneous">
    <text evidence="15">In the RecBCD complex, RecB has a slow 3'-5' helicase, an exonuclease activity and loads RecA onto ssDNA, RecD has a fast 5'-3' helicase activity, while RecC stimulates the ATPase and processivity of the RecB helicase and contributes to recognition of the Chi site.</text>
</comment>
<dbReference type="GO" id="GO:0043138">
    <property type="term" value="F:3'-5' DNA helicase activity"/>
    <property type="evidence" value="ECO:0007669"/>
    <property type="project" value="UniProtKB-UniRule"/>
</dbReference>
<feature type="domain" description="UvrD-like helicase C-terminal" evidence="18">
    <location>
        <begin position="477"/>
        <end position="784"/>
    </location>
</feature>
<dbReference type="InterPro" id="IPR027417">
    <property type="entry name" value="P-loop_NTPase"/>
</dbReference>
<evidence type="ECO:0000256" key="5">
    <source>
        <dbReference type="ARBA" id="ARBA00022801"/>
    </source>
</evidence>
<evidence type="ECO:0000256" key="13">
    <source>
        <dbReference type="ARBA" id="ARBA00034617"/>
    </source>
</evidence>
<evidence type="ECO:0000313" key="19">
    <source>
        <dbReference type="EMBL" id="RUO48176.1"/>
    </source>
</evidence>
<keyword evidence="10 15" id="KW-0238">DNA-binding</keyword>
<comment type="cofactor">
    <cofactor evidence="15">
        <name>Mg(2+)</name>
        <dbReference type="ChEBI" id="CHEBI:18420"/>
    </cofactor>
    <text evidence="15">Binds 1 Mg(2+) ion per subunit.</text>
</comment>
<comment type="caution">
    <text evidence="19">The sequence shown here is derived from an EMBL/GenBank/DDBJ whole genome shotgun (WGS) entry which is preliminary data.</text>
</comment>
<evidence type="ECO:0000256" key="6">
    <source>
        <dbReference type="ARBA" id="ARBA00022806"/>
    </source>
</evidence>
<evidence type="ECO:0000256" key="1">
    <source>
        <dbReference type="ARBA" id="ARBA00022722"/>
    </source>
</evidence>
<dbReference type="GO" id="GO:0005524">
    <property type="term" value="F:ATP binding"/>
    <property type="evidence" value="ECO:0007669"/>
    <property type="project" value="UniProtKB-UniRule"/>
</dbReference>
<evidence type="ECO:0000313" key="20">
    <source>
        <dbReference type="Proteomes" id="UP000286678"/>
    </source>
</evidence>
<keyword evidence="12 15" id="KW-0413">Isomerase</keyword>
<keyword evidence="4 15" id="KW-0227">DNA damage</keyword>
<dbReference type="Pfam" id="PF13361">
    <property type="entry name" value="UvrD_C"/>
    <property type="match status" value="1"/>
</dbReference>
<evidence type="ECO:0000256" key="14">
    <source>
        <dbReference type="ARBA" id="ARBA00048988"/>
    </source>
</evidence>
<dbReference type="EC" id="3.1.11.5" evidence="15"/>